<dbReference type="AlphaFoldDB" id="A0A176W2V5"/>
<feature type="region of interest" description="Disordered" evidence="2">
    <location>
        <begin position="120"/>
        <end position="142"/>
    </location>
</feature>
<evidence type="ECO:0000256" key="1">
    <source>
        <dbReference type="SAM" id="Coils"/>
    </source>
</evidence>
<reference evidence="3" key="1">
    <citation type="submission" date="2016-03" db="EMBL/GenBank/DDBJ databases">
        <title>Mechanisms controlling the formation of the plant cell surface in tip-growing cells are functionally conserved among land plants.</title>
        <authorList>
            <person name="Honkanen S."/>
            <person name="Jones V.A."/>
            <person name="Morieri G."/>
            <person name="Champion C."/>
            <person name="Hetherington A.J."/>
            <person name="Kelly S."/>
            <person name="Saint-Marcoux D."/>
            <person name="Proust H."/>
            <person name="Prescott H."/>
            <person name="Dolan L."/>
        </authorList>
    </citation>
    <scope>NUCLEOTIDE SEQUENCE [LARGE SCALE GENOMIC DNA]</scope>
    <source>
        <tissue evidence="3">Whole gametophyte</tissue>
    </source>
</reference>
<feature type="compositionally biased region" description="Basic and acidic residues" evidence="2">
    <location>
        <begin position="121"/>
        <end position="130"/>
    </location>
</feature>
<keyword evidence="4" id="KW-1185">Reference proteome</keyword>
<name>A0A176W2V5_MARPO</name>
<evidence type="ECO:0000313" key="4">
    <source>
        <dbReference type="Proteomes" id="UP000077202"/>
    </source>
</evidence>
<keyword evidence="1" id="KW-0175">Coiled coil</keyword>
<comment type="caution">
    <text evidence="3">The sequence shown here is derived from an EMBL/GenBank/DDBJ whole genome shotgun (WGS) entry which is preliminary data.</text>
</comment>
<feature type="coiled-coil region" evidence="1">
    <location>
        <begin position="145"/>
        <end position="179"/>
    </location>
</feature>
<evidence type="ECO:0000256" key="2">
    <source>
        <dbReference type="SAM" id="MobiDB-lite"/>
    </source>
</evidence>
<accession>A0A176W2V5</accession>
<protein>
    <submittedName>
        <fullName evidence="3">Uncharacterized protein</fullName>
    </submittedName>
</protein>
<gene>
    <name evidence="3" type="ORF">AXG93_4762s1010</name>
</gene>
<dbReference type="EMBL" id="LVLJ01002053">
    <property type="protein sequence ID" value="OAE26891.1"/>
    <property type="molecule type" value="Genomic_DNA"/>
</dbReference>
<feature type="region of interest" description="Disordered" evidence="2">
    <location>
        <begin position="1"/>
        <end position="49"/>
    </location>
</feature>
<dbReference type="Proteomes" id="UP000077202">
    <property type="component" value="Unassembled WGS sequence"/>
</dbReference>
<feature type="compositionally biased region" description="Basic residues" evidence="2">
    <location>
        <begin position="23"/>
        <end position="36"/>
    </location>
</feature>
<organism evidence="3 4">
    <name type="scientific">Marchantia polymorpha subsp. ruderalis</name>
    <dbReference type="NCBI Taxonomy" id="1480154"/>
    <lineage>
        <taxon>Eukaryota</taxon>
        <taxon>Viridiplantae</taxon>
        <taxon>Streptophyta</taxon>
        <taxon>Embryophyta</taxon>
        <taxon>Marchantiophyta</taxon>
        <taxon>Marchantiopsida</taxon>
        <taxon>Marchantiidae</taxon>
        <taxon>Marchantiales</taxon>
        <taxon>Marchantiaceae</taxon>
        <taxon>Marchantia</taxon>
    </lineage>
</organism>
<proteinExistence type="predicted"/>
<sequence>MSDDEEELAHEVRRMDMDVGGVRQHRARARPKKRANQRMVTVEVSDSSVEKTVAPIVHTSEFAASKVMRPVEIGVPSEVSIEVPADIPAEPLKEGTEVVVAQIGGTVVEAEGITLPTSPVEEVRPEEGKKASGNSGFDGEIGESREAYEAAIKRSERLITIAEKQEKKHVEELATLEARRAEEACIAEELRGKIAEAKTAE</sequence>
<evidence type="ECO:0000313" key="3">
    <source>
        <dbReference type="EMBL" id="OAE26891.1"/>
    </source>
</evidence>